<evidence type="ECO:0000256" key="1">
    <source>
        <dbReference type="SAM" id="Phobius"/>
    </source>
</evidence>
<feature type="transmembrane region" description="Helical" evidence="1">
    <location>
        <begin position="35"/>
        <end position="54"/>
    </location>
</feature>
<keyword evidence="3" id="KW-1185">Reference proteome</keyword>
<comment type="caution">
    <text evidence="2">The sequence shown here is derived from an EMBL/GenBank/DDBJ whole genome shotgun (WGS) entry which is preliminary data.</text>
</comment>
<dbReference type="AlphaFoldDB" id="A0ABD1LEJ5"/>
<dbReference type="EMBL" id="JBGMDY010000009">
    <property type="protein sequence ID" value="KAL2321863.1"/>
    <property type="molecule type" value="Genomic_DNA"/>
</dbReference>
<reference evidence="2 3" key="1">
    <citation type="submission" date="2024-08" db="EMBL/GenBank/DDBJ databases">
        <title>Insights into the chromosomal genome structure of Flemingia macrophylla.</title>
        <authorList>
            <person name="Ding Y."/>
            <person name="Zhao Y."/>
            <person name="Bi W."/>
            <person name="Wu M."/>
            <person name="Zhao G."/>
            <person name="Gong Y."/>
            <person name="Li W."/>
            <person name="Zhang P."/>
        </authorList>
    </citation>
    <scope>NUCLEOTIDE SEQUENCE [LARGE SCALE GENOMIC DNA]</scope>
    <source>
        <strain evidence="2">DYQJB</strain>
        <tissue evidence="2">Leaf</tissue>
    </source>
</reference>
<proteinExistence type="predicted"/>
<keyword evidence="1" id="KW-0812">Transmembrane</keyword>
<keyword evidence="1" id="KW-1133">Transmembrane helix</keyword>
<keyword evidence="1" id="KW-0472">Membrane</keyword>
<protein>
    <submittedName>
        <fullName evidence="2">Uncharacterized protein</fullName>
    </submittedName>
</protein>
<organism evidence="2 3">
    <name type="scientific">Flemingia macrophylla</name>
    <dbReference type="NCBI Taxonomy" id="520843"/>
    <lineage>
        <taxon>Eukaryota</taxon>
        <taxon>Viridiplantae</taxon>
        <taxon>Streptophyta</taxon>
        <taxon>Embryophyta</taxon>
        <taxon>Tracheophyta</taxon>
        <taxon>Spermatophyta</taxon>
        <taxon>Magnoliopsida</taxon>
        <taxon>eudicotyledons</taxon>
        <taxon>Gunneridae</taxon>
        <taxon>Pentapetalae</taxon>
        <taxon>rosids</taxon>
        <taxon>fabids</taxon>
        <taxon>Fabales</taxon>
        <taxon>Fabaceae</taxon>
        <taxon>Papilionoideae</taxon>
        <taxon>50 kb inversion clade</taxon>
        <taxon>NPAAA clade</taxon>
        <taxon>indigoferoid/millettioid clade</taxon>
        <taxon>Phaseoleae</taxon>
        <taxon>Flemingia</taxon>
    </lineage>
</organism>
<sequence>MRIAYILVKPSDSFASIILFISSFFSFIACVKDIISTESVGASTTFALFFLFAAF</sequence>
<evidence type="ECO:0000313" key="2">
    <source>
        <dbReference type="EMBL" id="KAL2321863.1"/>
    </source>
</evidence>
<feature type="transmembrane region" description="Helical" evidence="1">
    <location>
        <begin position="12"/>
        <end position="29"/>
    </location>
</feature>
<evidence type="ECO:0000313" key="3">
    <source>
        <dbReference type="Proteomes" id="UP001603857"/>
    </source>
</evidence>
<accession>A0ABD1LEJ5</accession>
<name>A0ABD1LEJ5_9FABA</name>
<dbReference type="PROSITE" id="PS51257">
    <property type="entry name" value="PROKAR_LIPOPROTEIN"/>
    <property type="match status" value="1"/>
</dbReference>
<dbReference type="Proteomes" id="UP001603857">
    <property type="component" value="Unassembled WGS sequence"/>
</dbReference>
<gene>
    <name evidence="2" type="ORF">Fmac_026242</name>
</gene>